<proteinExistence type="predicted"/>
<dbReference type="Proteomes" id="UP001204144">
    <property type="component" value="Unassembled WGS sequence"/>
</dbReference>
<dbReference type="AlphaFoldDB" id="A0AAE3H648"/>
<evidence type="ECO:0000313" key="2">
    <source>
        <dbReference type="Proteomes" id="UP001204144"/>
    </source>
</evidence>
<name>A0AAE3H648_9BACT</name>
<dbReference type="EMBL" id="RJUF01000180">
    <property type="protein sequence ID" value="MCP9765162.1"/>
    <property type="molecule type" value="Genomic_DNA"/>
</dbReference>
<evidence type="ECO:0000313" key="1">
    <source>
        <dbReference type="EMBL" id="MCP9765162.1"/>
    </source>
</evidence>
<dbReference type="RefSeq" id="WP_255038854.1">
    <property type="nucleotide sequence ID" value="NZ_RJUF01000180.1"/>
</dbReference>
<accession>A0AAE3H648</accession>
<gene>
    <name evidence="1" type="ORF">EGI31_19685</name>
</gene>
<protein>
    <submittedName>
        <fullName evidence="1">Uncharacterized protein</fullName>
    </submittedName>
</protein>
<sequence>MLKIATKLIESGMDFNYENYNSEGEKIICFPLCIVIVEKNGTVYLSHLDTNEQFKSIEAVLPILDRLIIEETTGN</sequence>
<organism evidence="1 2">
    <name type="scientific">Lacihabitans soyangensis</name>
    <dbReference type="NCBI Taxonomy" id="869394"/>
    <lineage>
        <taxon>Bacteria</taxon>
        <taxon>Pseudomonadati</taxon>
        <taxon>Bacteroidota</taxon>
        <taxon>Cytophagia</taxon>
        <taxon>Cytophagales</taxon>
        <taxon>Leadbetterellaceae</taxon>
        <taxon>Lacihabitans</taxon>
    </lineage>
</organism>
<reference evidence="1 2" key="1">
    <citation type="submission" date="2018-11" db="EMBL/GenBank/DDBJ databases">
        <title>Novel bacteria species description.</title>
        <authorList>
            <person name="Han J.-H."/>
        </authorList>
    </citation>
    <scope>NUCLEOTIDE SEQUENCE [LARGE SCALE GENOMIC DNA]</scope>
    <source>
        <strain evidence="1 2">KCTC23259</strain>
    </source>
</reference>
<keyword evidence="2" id="KW-1185">Reference proteome</keyword>
<comment type="caution">
    <text evidence="1">The sequence shown here is derived from an EMBL/GenBank/DDBJ whole genome shotgun (WGS) entry which is preliminary data.</text>
</comment>